<name>A0A4Y7J8F4_PAPSO</name>
<dbReference type="Proteomes" id="UP000316621">
    <property type="component" value="Chromosome 3"/>
</dbReference>
<gene>
    <name evidence="2" type="ORF">C5167_014744</name>
</gene>
<proteinExistence type="predicted"/>
<reference evidence="2 3" key="1">
    <citation type="journal article" date="2018" name="Science">
        <title>The opium poppy genome and morphinan production.</title>
        <authorList>
            <person name="Guo L."/>
            <person name="Winzer T."/>
            <person name="Yang X."/>
            <person name="Li Y."/>
            <person name="Ning Z."/>
            <person name="He Z."/>
            <person name="Teodor R."/>
            <person name="Lu Y."/>
            <person name="Bowser T.A."/>
            <person name="Graham I.A."/>
            <person name="Ye K."/>
        </authorList>
    </citation>
    <scope>NUCLEOTIDE SEQUENCE [LARGE SCALE GENOMIC DNA]</scope>
    <source>
        <strain evidence="3">cv. HN1</strain>
        <tissue evidence="2">Leaves</tissue>
    </source>
</reference>
<feature type="signal peptide" evidence="1">
    <location>
        <begin position="1"/>
        <end position="24"/>
    </location>
</feature>
<keyword evidence="1" id="KW-0732">Signal</keyword>
<evidence type="ECO:0000313" key="3">
    <source>
        <dbReference type="Proteomes" id="UP000316621"/>
    </source>
</evidence>
<keyword evidence="3" id="KW-1185">Reference proteome</keyword>
<organism evidence="2 3">
    <name type="scientific">Papaver somniferum</name>
    <name type="common">Opium poppy</name>
    <dbReference type="NCBI Taxonomy" id="3469"/>
    <lineage>
        <taxon>Eukaryota</taxon>
        <taxon>Viridiplantae</taxon>
        <taxon>Streptophyta</taxon>
        <taxon>Embryophyta</taxon>
        <taxon>Tracheophyta</taxon>
        <taxon>Spermatophyta</taxon>
        <taxon>Magnoliopsida</taxon>
        <taxon>Ranunculales</taxon>
        <taxon>Papaveraceae</taxon>
        <taxon>Papaveroideae</taxon>
        <taxon>Papaver</taxon>
    </lineage>
</organism>
<protein>
    <submittedName>
        <fullName evidence="2">Uncharacterized protein</fullName>
    </submittedName>
</protein>
<feature type="chain" id="PRO_5021376212" evidence="1">
    <location>
        <begin position="25"/>
        <end position="86"/>
    </location>
</feature>
<evidence type="ECO:0000256" key="1">
    <source>
        <dbReference type="SAM" id="SignalP"/>
    </source>
</evidence>
<dbReference type="EMBL" id="CM010717">
    <property type="protein sequence ID" value="RZC55895.1"/>
    <property type="molecule type" value="Genomic_DNA"/>
</dbReference>
<evidence type="ECO:0000313" key="2">
    <source>
        <dbReference type="EMBL" id="RZC55895.1"/>
    </source>
</evidence>
<dbReference type="Gramene" id="RZC55895">
    <property type="protein sequence ID" value="RZC55895"/>
    <property type="gene ID" value="C5167_014744"/>
</dbReference>
<accession>A0A4Y7J8F4</accession>
<dbReference type="AlphaFoldDB" id="A0A4Y7J8F4"/>
<sequence>MAKISMFLGFFLFVLIAMPNSSSSRMMLGVSVGPVDVEVGTTKSCPAEDCSQISGCPPTGGDCPPLVCTNGVRQTCCDCGEECCPV</sequence>